<feature type="DNA-binding region" description="H-T-H motif" evidence="4">
    <location>
        <begin position="40"/>
        <end position="59"/>
    </location>
</feature>
<accession>A0ABX7BZ73</accession>
<evidence type="ECO:0000256" key="2">
    <source>
        <dbReference type="ARBA" id="ARBA00023125"/>
    </source>
</evidence>
<gene>
    <name evidence="6" type="ORF">JI749_06550</name>
</gene>
<protein>
    <submittedName>
        <fullName evidence="6">TetR family transcriptional regulator</fullName>
    </submittedName>
</protein>
<dbReference type="InterPro" id="IPR001647">
    <property type="entry name" value="HTH_TetR"/>
</dbReference>
<dbReference type="Pfam" id="PF00440">
    <property type="entry name" value="TetR_N"/>
    <property type="match status" value="1"/>
</dbReference>
<name>A0ABX7BZ73_9HYPH</name>
<sequence length="211" mass="22947">MFELQSVRKVPVQPRAKARQELILRVAEELIAEKGSDAMSMNEIAVRAGISIGSLYQYYRDKSAVIGALGLLFHAESSACIEQEFAAVDSAATLRDAFIRLMAIYFDLLKQSPAMRDVWLAIQSDKSLHGIEMEANTRNGALLAAAMNRASPSLDAEVARVTAYAVMALGESAMRLAIGLPGPDAESVVQSYTRMALGELERLVTQEPRAT</sequence>
<feature type="domain" description="HTH tetR-type" evidence="5">
    <location>
        <begin position="17"/>
        <end position="77"/>
    </location>
</feature>
<dbReference type="InterPro" id="IPR041674">
    <property type="entry name" value="TetR_C_22"/>
</dbReference>
<keyword evidence="2 4" id="KW-0238">DNA-binding</keyword>
<reference evidence="6 7" key="1">
    <citation type="submission" date="2021-01" db="EMBL/GenBank/DDBJ databases">
        <title>Genome seq and assembly of Devosia sp. G19.</title>
        <authorList>
            <person name="Chhetri G."/>
        </authorList>
    </citation>
    <scope>NUCLEOTIDE SEQUENCE [LARGE SCALE GENOMIC DNA]</scope>
    <source>
        <strain evidence="6 7">G19</strain>
    </source>
</reference>
<proteinExistence type="predicted"/>
<dbReference type="InterPro" id="IPR050109">
    <property type="entry name" value="HTH-type_TetR-like_transc_reg"/>
</dbReference>
<evidence type="ECO:0000259" key="5">
    <source>
        <dbReference type="PROSITE" id="PS50977"/>
    </source>
</evidence>
<keyword evidence="3" id="KW-0804">Transcription</keyword>
<dbReference type="SUPFAM" id="SSF46689">
    <property type="entry name" value="Homeodomain-like"/>
    <property type="match status" value="1"/>
</dbReference>
<dbReference type="EMBL" id="CP068047">
    <property type="protein sequence ID" value="QQR37264.1"/>
    <property type="molecule type" value="Genomic_DNA"/>
</dbReference>
<keyword evidence="7" id="KW-1185">Reference proteome</keyword>
<dbReference type="PRINTS" id="PR00455">
    <property type="entry name" value="HTHTETR"/>
</dbReference>
<keyword evidence="1" id="KW-0805">Transcription regulation</keyword>
<dbReference type="Gene3D" id="1.10.357.10">
    <property type="entry name" value="Tetracycline Repressor, domain 2"/>
    <property type="match status" value="1"/>
</dbReference>
<dbReference type="Proteomes" id="UP000595460">
    <property type="component" value="Chromosome"/>
</dbReference>
<dbReference type="PANTHER" id="PTHR30055">
    <property type="entry name" value="HTH-TYPE TRANSCRIPTIONAL REGULATOR RUTR"/>
    <property type="match status" value="1"/>
</dbReference>
<evidence type="ECO:0000313" key="7">
    <source>
        <dbReference type="Proteomes" id="UP000595460"/>
    </source>
</evidence>
<evidence type="ECO:0000256" key="3">
    <source>
        <dbReference type="ARBA" id="ARBA00023163"/>
    </source>
</evidence>
<dbReference type="PROSITE" id="PS50977">
    <property type="entry name" value="HTH_TETR_2"/>
    <property type="match status" value="1"/>
</dbReference>
<evidence type="ECO:0000256" key="1">
    <source>
        <dbReference type="ARBA" id="ARBA00023015"/>
    </source>
</evidence>
<dbReference type="Pfam" id="PF17928">
    <property type="entry name" value="TetR_C_22"/>
    <property type="match status" value="1"/>
</dbReference>
<evidence type="ECO:0000256" key="4">
    <source>
        <dbReference type="PROSITE-ProRule" id="PRU00335"/>
    </source>
</evidence>
<organism evidence="6 7">
    <name type="scientific">Devosia oryziradicis</name>
    <dbReference type="NCBI Taxonomy" id="2801335"/>
    <lineage>
        <taxon>Bacteria</taxon>
        <taxon>Pseudomonadati</taxon>
        <taxon>Pseudomonadota</taxon>
        <taxon>Alphaproteobacteria</taxon>
        <taxon>Hyphomicrobiales</taxon>
        <taxon>Devosiaceae</taxon>
        <taxon>Devosia</taxon>
    </lineage>
</organism>
<dbReference type="PANTHER" id="PTHR30055:SF234">
    <property type="entry name" value="HTH-TYPE TRANSCRIPTIONAL REGULATOR BETI"/>
    <property type="match status" value="1"/>
</dbReference>
<dbReference type="InterPro" id="IPR009057">
    <property type="entry name" value="Homeodomain-like_sf"/>
</dbReference>
<dbReference type="RefSeq" id="WP_201661088.1">
    <property type="nucleotide sequence ID" value="NZ_CP068047.1"/>
</dbReference>
<evidence type="ECO:0000313" key="6">
    <source>
        <dbReference type="EMBL" id="QQR37264.1"/>
    </source>
</evidence>